<evidence type="ECO:0000313" key="1">
    <source>
        <dbReference type="EMBL" id="XDV62463.1"/>
    </source>
</evidence>
<name>A0AB39XXH2_9ACTN</name>
<reference evidence="1" key="1">
    <citation type="submission" date="2024-08" db="EMBL/GenBank/DDBJ databases">
        <authorList>
            <person name="Yu S.T."/>
        </authorList>
    </citation>
    <scope>NUCLEOTIDE SEQUENCE</scope>
    <source>
        <strain evidence="1">R33</strain>
    </source>
</reference>
<proteinExistence type="predicted"/>
<gene>
    <name evidence="1" type="ORF">AB5J51_05715</name>
</gene>
<accession>A0AB39XXH2</accession>
<sequence length="165" mass="18688">MNLHFLEISGTWEPNAAERRAAWELYVELVTRVAVVPLPAEEGLLREALSSLYSLFSTTRAVLRQHGPEVAEPKRDGQYNFGYLAVAMLNFGVRPLLARWHPALENWEEQRPSDRSRRDHEQAWPEADELRGALNDTRRLLTSYADLLASACGVPHLLEAVPTTD</sequence>
<organism evidence="1">
    <name type="scientific">Streptomyces sp. R33</name>
    <dbReference type="NCBI Taxonomy" id="3238629"/>
    <lineage>
        <taxon>Bacteria</taxon>
        <taxon>Bacillati</taxon>
        <taxon>Actinomycetota</taxon>
        <taxon>Actinomycetes</taxon>
        <taxon>Kitasatosporales</taxon>
        <taxon>Streptomycetaceae</taxon>
        <taxon>Streptomyces</taxon>
    </lineage>
</organism>
<evidence type="ECO:0008006" key="2">
    <source>
        <dbReference type="Google" id="ProtNLM"/>
    </source>
</evidence>
<protein>
    <recommendedName>
        <fullName evidence="2">SAV-6107-like HEPN domain-containing protein</fullName>
    </recommendedName>
</protein>
<dbReference type="AlphaFoldDB" id="A0AB39XXH2"/>
<dbReference type="EMBL" id="CP165727">
    <property type="protein sequence ID" value="XDV62463.1"/>
    <property type="molecule type" value="Genomic_DNA"/>
</dbReference>
<dbReference type="RefSeq" id="WP_369777030.1">
    <property type="nucleotide sequence ID" value="NZ_CP165727.1"/>
</dbReference>